<dbReference type="EC" id="2.3.2.2" evidence="3"/>
<keyword evidence="3" id="KW-0808">Transferase</keyword>
<comment type="pathway">
    <text evidence="3">Sulfur metabolism; glutathione metabolism.</text>
</comment>
<dbReference type="STRING" id="1280837.A0A316VHI0"/>
<evidence type="ECO:0000256" key="1">
    <source>
        <dbReference type="PIRSR" id="PIRSR600101-1"/>
    </source>
</evidence>
<feature type="signal peptide" evidence="4">
    <location>
        <begin position="1"/>
        <end position="19"/>
    </location>
</feature>
<dbReference type="GO" id="GO:0036374">
    <property type="term" value="F:glutathione hydrolase activity"/>
    <property type="evidence" value="ECO:0007669"/>
    <property type="project" value="UniProtKB-UniRule"/>
</dbReference>
<dbReference type="InterPro" id="IPR043137">
    <property type="entry name" value="GGT_ssub_C"/>
</dbReference>
<dbReference type="FunFam" id="1.10.246.130:FF:000001">
    <property type="entry name" value="Gamma-glutamyltransferase 5 isoform 1"/>
    <property type="match status" value="1"/>
</dbReference>
<dbReference type="PANTHER" id="PTHR11686:SF62">
    <property type="entry name" value="GLUTATHIONE HYDROLASE"/>
    <property type="match status" value="1"/>
</dbReference>
<keyword evidence="3" id="KW-0012">Acyltransferase</keyword>
<sequence>MQLSVLTSLCLATLAVVQAVPPPHVEEKRNNHYLPALNAASQGRKPEHPVIGPNGAVATEVDVCSNVGADLLQKGGSAADAIIGAAFCVNSIDSFHSGIAGGGFIVLRDEKKQHSGQHDGVRVIDMRESAPAASNETMYSANPNKNASTIGGLAVGVPGELRGFETLHNKHGKLPWHQVIQPAIELNRYGFKVTNQLSYAIEEYKDSLLCNTTYWKDVYCPNGTAAKLGDTIKNERLATTFEIIAKKGVDAFYTGAIANRTIETIRNAGGIMTMDDLKEYKAIDREPFSIEFPDNKRVYSSGAPSSGAVVLSALKTMSEYGLKALENDGVNLTTHRLIEATKFAYGERADYGDPSYVKNVTRLEKHALTDKDCRKKRSLISDNSTHPTSYYDPKNYTILTDSGTSQLSAIDDDGLSVTLTTTVNLFWGAQLMTPDGFVLNDELDDFSSPGSSNAFGYTPTEANFIRPGKRPLSSISPVIIVDLNSGKTTHALGSAGGSRIITANIINTFNALRGIDLQKSIDMPRWHDQLLPATTSFEWQNTTSPTIPNWKGFDNSTVAFLKSVGHNVSWVAPGSSTAQGVYRAKEHQQYLYKGAYENRQLSAGAAAI</sequence>
<accession>A0A316VHI0</accession>
<dbReference type="RefSeq" id="XP_025357354.1">
    <property type="nucleotide sequence ID" value="XM_025498136.1"/>
</dbReference>
<dbReference type="GO" id="GO:0103068">
    <property type="term" value="F:leukotriene C4 gamma-glutamyl transferase activity"/>
    <property type="evidence" value="ECO:0007669"/>
    <property type="project" value="UniProtKB-EC"/>
</dbReference>
<dbReference type="GeneID" id="37019917"/>
<dbReference type="InterPro" id="IPR029055">
    <property type="entry name" value="Ntn_hydrolases_N"/>
</dbReference>
<feature type="binding site" evidence="2">
    <location>
        <begin position="422"/>
        <end position="424"/>
    </location>
    <ligand>
        <name>L-glutamate</name>
        <dbReference type="ChEBI" id="CHEBI:29985"/>
    </ligand>
</feature>
<dbReference type="UniPathway" id="UPA00204"/>
<comment type="catalytic activity">
    <reaction evidence="3">
        <text>an S-substituted glutathione + H2O = an S-substituted L-cysteinylglycine + L-glutamate</text>
        <dbReference type="Rhea" id="RHEA:59468"/>
        <dbReference type="ChEBI" id="CHEBI:15377"/>
        <dbReference type="ChEBI" id="CHEBI:29985"/>
        <dbReference type="ChEBI" id="CHEBI:90779"/>
        <dbReference type="ChEBI" id="CHEBI:143103"/>
        <dbReference type="EC" id="3.4.19.13"/>
    </reaction>
</comment>
<comment type="catalytic activity">
    <reaction evidence="3">
        <text>glutathione + H2O = L-cysteinylglycine + L-glutamate</text>
        <dbReference type="Rhea" id="RHEA:28807"/>
        <dbReference type="ChEBI" id="CHEBI:15377"/>
        <dbReference type="ChEBI" id="CHEBI:29985"/>
        <dbReference type="ChEBI" id="CHEBI:57925"/>
        <dbReference type="ChEBI" id="CHEBI:61694"/>
        <dbReference type="EC" id="3.4.19.13"/>
    </reaction>
</comment>
<dbReference type="Gene3D" id="1.10.246.130">
    <property type="match status" value="1"/>
</dbReference>
<reference evidence="5 6" key="1">
    <citation type="journal article" date="2018" name="Mol. Biol. Evol.">
        <title>Broad Genomic Sampling Reveals a Smut Pathogenic Ancestry of the Fungal Clade Ustilaginomycotina.</title>
        <authorList>
            <person name="Kijpornyongpan T."/>
            <person name="Mondo S.J."/>
            <person name="Barry K."/>
            <person name="Sandor L."/>
            <person name="Lee J."/>
            <person name="Lipzen A."/>
            <person name="Pangilinan J."/>
            <person name="LaButti K."/>
            <person name="Hainaut M."/>
            <person name="Henrissat B."/>
            <person name="Grigoriev I.V."/>
            <person name="Spatafora J.W."/>
            <person name="Aime M.C."/>
        </authorList>
    </citation>
    <scope>NUCLEOTIDE SEQUENCE [LARGE SCALE GENOMIC DNA]</scope>
    <source>
        <strain evidence="5 6">MCA 3882</strain>
    </source>
</reference>
<keyword evidence="4" id="KW-0732">Signal</keyword>
<dbReference type="GO" id="GO:0005886">
    <property type="term" value="C:plasma membrane"/>
    <property type="evidence" value="ECO:0007669"/>
    <property type="project" value="TreeGrafter"/>
</dbReference>
<evidence type="ECO:0000256" key="2">
    <source>
        <dbReference type="PIRSR" id="PIRSR600101-2"/>
    </source>
</evidence>
<dbReference type="InterPro" id="IPR043138">
    <property type="entry name" value="GGT_lsub"/>
</dbReference>
<proteinExistence type="predicted"/>
<evidence type="ECO:0000313" key="6">
    <source>
        <dbReference type="Proteomes" id="UP000245771"/>
    </source>
</evidence>
<comment type="catalytic activity">
    <reaction evidence="3">
        <text>an N-terminal (5-L-glutamyl)-[peptide] + an alpha-amino acid = 5-L-glutamyl amino acid + an N-terminal L-alpha-aminoacyl-[peptide]</text>
        <dbReference type="Rhea" id="RHEA:23904"/>
        <dbReference type="Rhea" id="RHEA-COMP:9780"/>
        <dbReference type="Rhea" id="RHEA-COMP:9795"/>
        <dbReference type="ChEBI" id="CHEBI:77644"/>
        <dbReference type="ChEBI" id="CHEBI:78597"/>
        <dbReference type="ChEBI" id="CHEBI:78599"/>
        <dbReference type="ChEBI" id="CHEBI:78608"/>
        <dbReference type="EC" id="2.3.2.2"/>
    </reaction>
</comment>
<feature type="chain" id="PRO_5016370396" description="Glutathione hydrolase" evidence="4">
    <location>
        <begin position="20"/>
        <end position="608"/>
    </location>
</feature>
<dbReference type="InParanoid" id="A0A316VHI0"/>
<feature type="binding site" evidence="2">
    <location>
        <position position="445"/>
    </location>
    <ligand>
        <name>L-glutamate</name>
        <dbReference type="ChEBI" id="CHEBI:29985"/>
    </ligand>
</feature>
<evidence type="ECO:0000313" key="5">
    <source>
        <dbReference type="EMBL" id="PWN37052.1"/>
    </source>
</evidence>
<dbReference type="Proteomes" id="UP000245771">
    <property type="component" value="Unassembled WGS sequence"/>
</dbReference>
<dbReference type="Pfam" id="PF01019">
    <property type="entry name" value="G_glu_transpept"/>
    <property type="match status" value="1"/>
</dbReference>
<keyword evidence="3" id="KW-0378">Hydrolase</keyword>
<dbReference type="EMBL" id="KZ819602">
    <property type="protein sequence ID" value="PWN37052.1"/>
    <property type="molecule type" value="Genomic_DNA"/>
</dbReference>
<dbReference type="PANTHER" id="PTHR11686">
    <property type="entry name" value="GAMMA GLUTAMYL TRANSPEPTIDASE"/>
    <property type="match status" value="1"/>
</dbReference>
<protein>
    <recommendedName>
        <fullName evidence="3">Glutathione hydrolase</fullName>
        <ecNumber evidence="3">2.3.2.2</ecNumber>
        <ecNumber evidence="3">3.4.19.13</ecNumber>
    </recommendedName>
    <alternativeName>
        <fullName evidence="3">Gamma-glutamyltransferase</fullName>
    </alternativeName>
    <alternativeName>
        <fullName evidence="3">Gamma-glutamyltranspeptidase</fullName>
    </alternativeName>
</protein>
<comment type="function">
    <text evidence="3">Cleaves the gamma-glutamyl peptide bond of glutathione and glutathione conjugates.</text>
</comment>
<dbReference type="EC" id="3.4.19.13" evidence="3"/>
<evidence type="ECO:0000256" key="3">
    <source>
        <dbReference type="RuleBase" id="RU368068"/>
    </source>
</evidence>
<feature type="binding site" evidence="2">
    <location>
        <begin position="473"/>
        <end position="474"/>
    </location>
    <ligand>
        <name>L-glutamate</name>
        <dbReference type="ChEBI" id="CHEBI:29985"/>
    </ligand>
</feature>
<dbReference type="OrthoDB" id="1081007at2759"/>
<feature type="binding site" evidence="2">
    <location>
        <position position="127"/>
    </location>
    <ligand>
        <name>L-glutamate</name>
        <dbReference type="ChEBI" id="CHEBI:29985"/>
    </ligand>
</feature>
<dbReference type="AlphaFoldDB" id="A0A316VHI0"/>
<feature type="active site" description="Nucleophile" evidence="1">
    <location>
        <position position="404"/>
    </location>
</feature>
<evidence type="ECO:0000256" key="4">
    <source>
        <dbReference type="SAM" id="SignalP"/>
    </source>
</evidence>
<dbReference type="PRINTS" id="PR01210">
    <property type="entry name" value="GGTRANSPTASE"/>
</dbReference>
<feature type="binding site" evidence="2">
    <location>
        <position position="497"/>
    </location>
    <ligand>
        <name>L-glutamate</name>
        <dbReference type="ChEBI" id="CHEBI:29985"/>
    </ligand>
</feature>
<keyword evidence="6" id="KW-1185">Reference proteome</keyword>
<dbReference type="InterPro" id="IPR000101">
    <property type="entry name" value="GGT_peptidase"/>
</dbReference>
<dbReference type="SUPFAM" id="SSF56235">
    <property type="entry name" value="N-terminal nucleophile aminohydrolases (Ntn hydrolases)"/>
    <property type="match status" value="1"/>
</dbReference>
<organism evidence="5 6">
    <name type="scientific">Meira miltonrushii</name>
    <dbReference type="NCBI Taxonomy" id="1280837"/>
    <lineage>
        <taxon>Eukaryota</taxon>
        <taxon>Fungi</taxon>
        <taxon>Dikarya</taxon>
        <taxon>Basidiomycota</taxon>
        <taxon>Ustilaginomycotina</taxon>
        <taxon>Exobasidiomycetes</taxon>
        <taxon>Exobasidiales</taxon>
        <taxon>Brachybasidiaceae</taxon>
        <taxon>Meira</taxon>
    </lineage>
</organism>
<gene>
    <name evidence="5" type="ORF">FA14DRAFT_159272</name>
</gene>
<dbReference type="Gene3D" id="3.60.20.40">
    <property type="match status" value="1"/>
</dbReference>
<dbReference type="GO" id="GO:0006751">
    <property type="term" value="P:glutathione catabolic process"/>
    <property type="evidence" value="ECO:0007669"/>
    <property type="project" value="UniProtKB-UniRule"/>
</dbReference>
<name>A0A316VHI0_9BASI</name>